<sequence>MQREITIWSIKNLITSWSSIRYSDSSVFLDVSFSFGPWLGTVTQSTALKVRALGVFKRE</sequence>
<organism evidence="1 2">
    <name type="scientific">Suillus luteus UH-Slu-Lm8-n1</name>
    <dbReference type="NCBI Taxonomy" id="930992"/>
    <lineage>
        <taxon>Eukaryota</taxon>
        <taxon>Fungi</taxon>
        <taxon>Dikarya</taxon>
        <taxon>Basidiomycota</taxon>
        <taxon>Agaricomycotina</taxon>
        <taxon>Agaricomycetes</taxon>
        <taxon>Agaricomycetidae</taxon>
        <taxon>Boletales</taxon>
        <taxon>Suillineae</taxon>
        <taxon>Suillaceae</taxon>
        <taxon>Suillus</taxon>
    </lineage>
</organism>
<protein>
    <submittedName>
        <fullName evidence="1">Uncharacterized protein</fullName>
    </submittedName>
</protein>
<evidence type="ECO:0000313" key="1">
    <source>
        <dbReference type="EMBL" id="KIK40783.1"/>
    </source>
</evidence>
<gene>
    <name evidence="1" type="ORF">CY34DRAFT_806844</name>
</gene>
<proteinExistence type="predicted"/>
<keyword evidence="2" id="KW-1185">Reference proteome</keyword>
<dbReference type="InParanoid" id="A0A0D0BB22"/>
<dbReference type="Proteomes" id="UP000054485">
    <property type="component" value="Unassembled WGS sequence"/>
</dbReference>
<dbReference type="HOGENOM" id="CLU_2962415_0_0_1"/>
<reference evidence="2" key="2">
    <citation type="submission" date="2015-01" db="EMBL/GenBank/DDBJ databases">
        <title>Evolutionary Origins and Diversification of the Mycorrhizal Mutualists.</title>
        <authorList>
            <consortium name="DOE Joint Genome Institute"/>
            <consortium name="Mycorrhizal Genomics Consortium"/>
            <person name="Kohler A."/>
            <person name="Kuo A."/>
            <person name="Nagy L.G."/>
            <person name="Floudas D."/>
            <person name="Copeland A."/>
            <person name="Barry K.W."/>
            <person name="Cichocki N."/>
            <person name="Veneault-Fourrey C."/>
            <person name="LaButti K."/>
            <person name="Lindquist E.A."/>
            <person name="Lipzen A."/>
            <person name="Lundell T."/>
            <person name="Morin E."/>
            <person name="Murat C."/>
            <person name="Riley R."/>
            <person name="Ohm R."/>
            <person name="Sun H."/>
            <person name="Tunlid A."/>
            <person name="Henrissat B."/>
            <person name="Grigoriev I.V."/>
            <person name="Hibbett D.S."/>
            <person name="Martin F."/>
        </authorList>
    </citation>
    <scope>NUCLEOTIDE SEQUENCE [LARGE SCALE GENOMIC DNA]</scope>
    <source>
        <strain evidence="2">UH-Slu-Lm8-n1</strain>
    </source>
</reference>
<dbReference type="AlphaFoldDB" id="A0A0D0BB22"/>
<evidence type="ECO:0000313" key="2">
    <source>
        <dbReference type="Proteomes" id="UP000054485"/>
    </source>
</evidence>
<reference evidence="1 2" key="1">
    <citation type="submission" date="2014-04" db="EMBL/GenBank/DDBJ databases">
        <authorList>
            <consortium name="DOE Joint Genome Institute"/>
            <person name="Kuo A."/>
            <person name="Ruytinx J."/>
            <person name="Rineau F."/>
            <person name="Colpaert J."/>
            <person name="Kohler A."/>
            <person name="Nagy L.G."/>
            <person name="Floudas D."/>
            <person name="Copeland A."/>
            <person name="Barry K.W."/>
            <person name="Cichocki N."/>
            <person name="Veneault-Fourrey C."/>
            <person name="LaButti K."/>
            <person name="Lindquist E.A."/>
            <person name="Lipzen A."/>
            <person name="Lundell T."/>
            <person name="Morin E."/>
            <person name="Murat C."/>
            <person name="Sun H."/>
            <person name="Tunlid A."/>
            <person name="Henrissat B."/>
            <person name="Grigoriev I.V."/>
            <person name="Hibbett D.S."/>
            <person name="Martin F."/>
            <person name="Nordberg H.P."/>
            <person name="Cantor M.N."/>
            <person name="Hua S.X."/>
        </authorList>
    </citation>
    <scope>NUCLEOTIDE SEQUENCE [LARGE SCALE GENOMIC DNA]</scope>
    <source>
        <strain evidence="1 2">UH-Slu-Lm8-n1</strain>
    </source>
</reference>
<name>A0A0D0BB22_9AGAM</name>
<accession>A0A0D0BB22</accession>
<dbReference type="EMBL" id="KN835290">
    <property type="protein sequence ID" value="KIK40783.1"/>
    <property type="molecule type" value="Genomic_DNA"/>
</dbReference>